<keyword evidence="2" id="KW-1185">Reference proteome</keyword>
<dbReference type="RefSeq" id="WP_171710329.1">
    <property type="nucleotide sequence ID" value="NZ_JAAVLW010000004.1"/>
</dbReference>
<protein>
    <submittedName>
        <fullName evidence="1">Uncharacterized protein</fullName>
    </submittedName>
</protein>
<comment type="caution">
    <text evidence="1">The sequence shown here is derived from an EMBL/GenBank/DDBJ whole genome shotgun (WGS) entry which is preliminary data.</text>
</comment>
<dbReference type="EMBL" id="JAAVLW010000004">
    <property type="protein sequence ID" value="NOJ47447.1"/>
    <property type="molecule type" value="Genomic_DNA"/>
</dbReference>
<evidence type="ECO:0000313" key="1">
    <source>
        <dbReference type="EMBL" id="NOJ47447.1"/>
    </source>
</evidence>
<dbReference type="Proteomes" id="UP000528734">
    <property type="component" value="Unassembled WGS sequence"/>
</dbReference>
<reference evidence="1 2" key="1">
    <citation type="submission" date="2020-03" db="EMBL/GenBank/DDBJ databases">
        <title>Bradyrhizobium diversity isolated from nodules of Muelleranthus trifoliolatus.</title>
        <authorList>
            <person name="Klepa M."/>
            <person name="Helene L."/>
            <person name="Hungria M."/>
        </authorList>
    </citation>
    <scope>NUCLEOTIDE SEQUENCE [LARGE SCALE GENOMIC DNA]</scope>
    <source>
        <strain evidence="1 2">WSM 1744</strain>
    </source>
</reference>
<name>A0A7Y4M254_9BRAD</name>
<organism evidence="1 2">
    <name type="scientific">Bradyrhizobium archetypum</name>
    <dbReference type="NCBI Taxonomy" id="2721160"/>
    <lineage>
        <taxon>Bacteria</taxon>
        <taxon>Pseudomonadati</taxon>
        <taxon>Pseudomonadota</taxon>
        <taxon>Alphaproteobacteria</taxon>
        <taxon>Hyphomicrobiales</taxon>
        <taxon>Nitrobacteraceae</taxon>
        <taxon>Bradyrhizobium</taxon>
    </lineage>
</organism>
<evidence type="ECO:0000313" key="2">
    <source>
        <dbReference type="Proteomes" id="UP000528734"/>
    </source>
</evidence>
<accession>A0A7Y4M254</accession>
<gene>
    <name evidence="1" type="ORF">HCN50_14510</name>
</gene>
<dbReference type="AlphaFoldDB" id="A0A7Y4M254"/>
<proteinExistence type="predicted"/>
<sequence length="70" mass="7719">MEVATICFKDRDCGDEAVAVVRVQGEIAGLTLSLKRRGDVEVFFGRQELEQLIVALQKAQMVMPGEKPVV</sequence>